<reference evidence="1" key="1">
    <citation type="submission" date="2015-04" db="UniProtKB">
        <authorList>
            <consortium name="EnsemblPlants"/>
        </authorList>
    </citation>
    <scope>IDENTIFICATION</scope>
    <source>
        <strain evidence="1">SL10</strain>
    </source>
</reference>
<protein>
    <submittedName>
        <fullName evidence="1">Uncharacterized protein</fullName>
    </submittedName>
</protein>
<dbReference type="EnsemblPlants" id="ONIVA08G21010.1">
    <property type="protein sequence ID" value="ONIVA08G21010.1"/>
    <property type="gene ID" value="ONIVA08G21010"/>
</dbReference>
<dbReference type="AlphaFoldDB" id="A0A0E0IDP6"/>
<organism evidence="1">
    <name type="scientific">Oryza nivara</name>
    <name type="common">Indian wild rice</name>
    <name type="synonym">Oryza sativa f. spontanea</name>
    <dbReference type="NCBI Taxonomy" id="4536"/>
    <lineage>
        <taxon>Eukaryota</taxon>
        <taxon>Viridiplantae</taxon>
        <taxon>Streptophyta</taxon>
        <taxon>Embryophyta</taxon>
        <taxon>Tracheophyta</taxon>
        <taxon>Spermatophyta</taxon>
        <taxon>Magnoliopsida</taxon>
        <taxon>Liliopsida</taxon>
        <taxon>Poales</taxon>
        <taxon>Poaceae</taxon>
        <taxon>BOP clade</taxon>
        <taxon>Oryzoideae</taxon>
        <taxon>Oryzeae</taxon>
        <taxon>Oryzinae</taxon>
        <taxon>Oryza</taxon>
    </lineage>
</organism>
<evidence type="ECO:0000313" key="2">
    <source>
        <dbReference type="Proteomes" id="UP000006591"/>
    </source>
</evidence>
<keyword evidence="2" id="KW-1185">Reference proteome</keyword>
<proteinExistence type="predicted"/>
<dbReference type="HOGENOM" id="CLU_1350833_0_0_1"/>
<dbReference type="OMA" id="KECHIMQ"/>
<dbReference type="Proteomes" id="UP000006591">
    <property type="component" value="Chromosome 8"/>
</dbReference>
<evidence type="ECO:0000313" key="1">
    <source>
        <dbReference type="EnsemblPlants" id="ONIVA08G21010.1"/>
    </source>
</evidence>
<dbReference type="Gramene" id="ONIVA08G21010.1">
    <property type="protein sequence ID" value="ONIVA08G21010.1"/>
    <property type="gene ID" value="ONIVA08G21010"/>
</dbReference>
<accession>A0A0E0IDP6</accession>
<reference evidence="1" key="2">
    <citation type="submission" date="2018-04" db="EMBL/GenBank/DDBJ databases">
        <title>OnivRS2 (Oryza nivara Reference Sequence Version 2).</title>
        <authorList>
            <person name="Zhang J."/>
            <person name="Kudrna D."/>
            <person name="Lee S."/>
            <person name="Talag J."/>
            <person name="Rajasekar S."/>
            <person name="Welchert J."/>
            <person name="Hsing Y.-I."/>
            <person name="Wing R.A."/>
        </authorList>
    </citation>
    <scope>NUCLEOTIDE SEQUENCE [LARGE SCALE GENOMIC DNA]</scope>
    <source>
        <strain evidence="1">SL10</strain>
    </source>
</reference>
<sequence length="203" mass="22992">MDVWVLEARGRRGRWRAWRGALDHVAAPGARRARPGIGRACNGARRATSRWSVSCILRAVQKILRFTLQSAPPLCDADERRAADFFRNLIIVEKANLKECHIMQTRSSFARVLGGQNANQNTPAENAFYAEMFQCTADDLQFYMAFSIVTIREYKLSLAVAFSLSIECSPIFPKVTIGNKMVKRCYLKVTELGDEEMLAKWQV</sequence>
<name>A0A0E0IDP6_ORYNI</name>